<gene>
    <name evidence="1" type="ORF">HK105_200652</name>
</gene>
<sequence>MLLRPLLLFAVGAGFIGLLVVLHEPAYPTASLLFSLDVSHIQPQTKFAGCMPSVDRSLLLWSLVKKDSLLRPWSRLVTQRLLLADVIRNASALAAAASAAAAASLFALPDTRPPPVYRLDARNVHVLVNETFVNSKAKYILTDDAGAKLPVITVLTEKIVEEELMFDANIYAFETPSAKGRGSYLSIRTVIPGSLQFSRLSFGLPATFVYSRKGDERLFRLLIDLEPQARNLLLPGAEFPSVARKSIAGPLYDTSPGSIMNIKTLFSPNREEATVFVFQYRDIPERDRAHISISIFNANLEELESLHFLTDPVVTTSGLTKSLAFVFLKSIFTLDYVGPSTSGTTASQHEAFGYVLSRQPIPDLSGSDFRISHMHIDSRGTTLIASTKPPRSSNPVIQALTVVASSIHRLISSLDVLSLAFNLLMEATDVTDSMATDSRDATPRSSLVYSEWSLASFWSTADHTQFASPIVSLSLLEDDRQDLVAILLKNMHIVIVDHINLFQGSHALLFVRRHMLLVFALSVVTVMFSINEFRPA</sequence>
<protein>
    <submittedName>
        <fullName evidence="1">Uncharacterized protein</fullName>
    </submittedName>
</protein>
<reference evidence="1 2" key="1">
    <citation type="submission" date="2023-09" db="EMBL/GenBank/DDBJ databases">
        <title>Pangenome analysis of Batrachochytrium dendrobatidis and related Chytrids.</title>
        <authorList>
            <person name="Yacoub M.N."/>
            <person name="Stajich J.E."/>
            <person name="James T.Y."/>
        </authorList>
    </citation>
    <scope>NUCLEOTIDE SEQUENCE [LARGE SCALE GENOMIC DNA]</scope>
    <source>
        <strain evidence="1 2">JEL0888</strain>
    </source>
</reference>
<keyword evidence="2" id="KW-1185">Reference proteome</keyword>
<comment type="caution">
    <text evidence="1">The sequence shown here is derived from an EMBL/GenBank/DDBJ whole genome shotgun (WGS) entry which is preliminary data.</text>
</comment>
<name>A0ABR4NJQ1_9FUNG</name>
<evidence type="ECO:0000313" key="2">
    <source>
        <dbReference type="Proteomes" id="UP001527925"/>
    </source>
</evidence>
<evidence type="ECO:0000313" key="1">
    <source>
        <dbReference type="EMBL" id="KAL2919737.1"/>
    </source>
</evidence>
<organism evidence="1 2">
    <name type="scientific">Polyrhizophydium stewartii</name>
    <dbReference type="NCBI Taxonomy" id="2732419"/>
    <lineage>
        <taxon>Eukaryota</taxon>
        <taxon>Fungi</taxon>
        <taxon>Fungi incertae sedis</taxon>
        <taxon>Chytridiomycota</taxon>
        <taxon>Chytridiomycota incertae sedis</taxon>
        <taxon>Chytridiomycetes</taxon>
        <taxon>Rhizophydiales</taxon>
        <taxon>Rhizophydiales incertae sedis</taxon>
        <taxon>Polyrhizophydium</taxon>
    </lineage>
</organism>
<accession>A0ABR4NJQ1</accession>
<dbReference type="EMBL" id="JADGIZ020000002">
    <property type="protein sequence ID" value="KAL2919737.1"/>
    <property type="molecule type" value="Genomic_DNA"/>
</dbReference>
<proteinExistence type="predicted"/>
<dbReference type="Proteomes" id="UP001527925">
    <property type="component" value="Unassembled WGS sequence"/>
</dbReference>